<dbReference type="Proteomes" id="UP000280395">
    <property type="component" value="Unassembled WGS sequence"/>
</dbReference>
<gene>
    <name evidence="1" type="ORF">ALP29_04465</name>
</gene>
<dbReference type="Pfam" id="PF08238">
    <property type="entry name" value="Sel1"/>
    <property type="match status" value="3"/>
</dbReference>
<dbReference type="InterPro" id="IPR011990">
    <property type="entry name" value="TPR-like_helical_dom_sf"/>
</dbReference>
<dbReference type="InterPro" id="IPR050767">
    <property type="entry name" value="Sel1_AlgK"/>
</dbReference>
<proteinExistence type="predicted"/>
<dbReference type="EMBL" id="RBUA01001337">
    <property type="protein sequence ID" value="RMU45114.1"/>
    <property type="molecule type" value="Genomic_DNA"/>
</dbReference>
<dbReference type="Gene3D" id="1.25.40.10">
    <property type="entry name" value="Tetratricopeptide repeat domain"/>
    <property type="match status" value="1"/>
</dbReference>
<dbReference type="InterPro" id="IPR006597">
    <property type="entry name" value="Sel1-like"/>
</dbReference>
<dbReference type="SUPFAM" id="SSF81901">
    <property type="entry name" value="HCP-like"/>
    <property type="match status" value="1"/>
</dbReference>
<dbReference type="PANTHER" id="PTHR11102">
    <property type="entry name" value="SEL-1-LIKE PROTEIN"/>
    <property type="match status" value="1"/>
</dbReference>
<sequence>MLKPAYLLLFFFTLAGCQSLLRPADYDSLHVGFRCMGLAGIEPFNRDNLRYIERFAGYGNATCMAMLGKLYQEGGHGVDQDFRKARALFVESAKIKPATNVLLGQMAERGEGEPVDYAKARQFYRLSGNNAVLALGRLMEEGKGGPQDLPGALALYLGAIRYCGDEEWQAMNRLRLAGQPLTEDQMQRYQQIWLKGFLKLQTRRLAVREVFEAVNVTGEKKSVRLSYRFTSDSGTPKVMMLAGSGDANVDAWVMKAASQITMGNAAPLTDSSGVLEVVSPLVFAPQDAQRMMGLCGRKPCG</sequence>
<comment type="caution">
    <text evidence="1">The sequence shown here is derived from an EMBL/GenBank/DDBJ whole genome shotgun (WGS) entry which is preliminary data.</text>
</comment>
<dbReference type="RefSeq" id="WP_122301303.1">
    <property type="nucleotide sequence ID" value="NZ_RBUA01001337.1"/>
</dbReference>
<evidence type="ECO:0000313" key="1">
    <source>
        <dbReference type="EMBL" id="RMU45114.1"/>
    </source>
</evidence>
<protein>
    <recommendedName>
        <fullName evidence="3">Caspase-1, p20</fullName>
    </recommendedName>
</protein>
<dbReference type="SMART" id="SM00671">
    <property type="entry name" value="SEL1"/>
    <property type="match status" value="2"/>
</dbReference>
<evidence type="ECO:0000313" key="2">
    <source>
        <dbReference type="Proteomes" id="UP000280395"/>
    </source>
</evidence>
<dbReference type="PROSITE" id="PS51257">
    <property type="entry name" value="PROKAR_LIPOPROTEIN"/>
    <property type="match status" value="1"/>
</dbReference>
<reference evidence="1 2" key="1">
    <citation type="submission" date="2018-08" db="EMBL/GenBank/DDBJ databases">
        <title>Recombination of ecologically and evolutionarily significant loci maintains genetic cohesion in the Pseudomonas syringae species complex.</title>
        <authorList>
            <person name="Dillon M."/>
            <person name="Thakur S."/>
            <person name="Almeida R.N.D."/>
            <person name="Weir B.S."/>
            <person name="Guttman D.S."/>
        </authorList>
    </citation>
    <scope>NUCLEOTIDE SEQUENCE [LARGE SCALE GENOMIC DNA]</scope>
    <source>
        <strain evidence="1 2">ICMP 14479</strain>
    </source>
</reference>
<dbReference type="AlphaFoldDB" id="A0A3M5UHW8"/>
<organism evidence="1 2">
    <name type="scientific">Pseudomonas syringae pv. avii</name>
    <dbReference type="NCBI Taxonomy" id="663959"/>
    <lineage>
        <taxon>Bacteria</taxon>
        <taxon>Pseudomonadati</taxon>
        <taxon>Pseudomonadota</taxon>
        <taxon>Gammaproteobacteria</taxon>
        <taxon>Pseudomonadales</taxon>
        <taxon>Pseudomonadaceae</taxon>
        <taxon>Pseudomonas</taxon>
        <taxon>Pseudomonas syringae</taxon>
    </lineage>
</organism>
<name>A0A3M5UHW8_PSESX</name>
<accession>A0A3M5UHW8</accession>
<evidence type="ECO:0008006" key="3">
    <source>
        <dbReference type="Google" id="ProtNLM"/>
    </source>
</evidence>
<dbReference type="PANTHER" id="PTHR11102:SF160">
    <property type="entry name" value="ERAD-ASSOCIATED E3 UBIQUITIN-PROTEIN LIGASE COMPONENT HRD3"/>
    <property type="match status" value="1"/>
</dbReference>